<evidence type="ECO:0000256" key="1">
    <source>
        <dbReference type="SAM" id="Phobius"/>
    </source>
</evidence>
<dbReference type="EMBL" id="BJWL01000005">
    <property type="protein sequence ID" value="GFY87360.1"/>
    <property type="molecule type" value="Genomic_DNA"/>
</dbReference>
<feature type="transmembrane region" description="Helical" evidence="1">
    <location>
        <begin position="86"/>
        <end position="110"/>
    </location>
</feature>
<reference evidence="2 3" key="1">
    <citation type="submission" date="2019-07" db="EMBL/GenBank/DDBJ databases">
        <title>De Novo Assembly of kiwifruit Actinidia rufa.</title>
        <authorList>
            <person name="Sugita-Konishi S."/>
            <person name="Sato K."/>
            <person name="Mori E."/>
            <person name="Abe Y."/>
            <person name="Kisaki G."/>
            <person name="Hamano K."/>
            <person name="Suezawa K."/>
            <person name="Otani M."/>
            <person name="Fukuda T."/>
            <person name="Manabe T."/>
            <person name="Gomi K."/>
            <person name="Tabuchi M."/>
            <person name="Akimitsu K."/>
            <person name="Kataoka I."/>
        </authorList>
    </citation>
    <scope>NUCLEOTIDE SEQUENCE [LARGE SCALE GENOMIC DNA]</scope>
    <source>
        <strain evidence="3">cv. Fuchu</strain>
    </source>
</reference>
<dbReference type="Proteomes" id="UP000585474">
    <property type="component" value="Unassembled WGS sequence"/>
</dbReference>
<evidence type="ECO:0000313" key="2">
    <source>
        <dbReference type="EMBL" id="GFY87360.1"/>
    </source>
</evidence>
<organism evidence="2 3">
    <name type="scientific">Actinidia rufa</name>
    <dbReference type="NCBI Taxonomy" id="165716"/>
    <lineage>
        <taxon>Eukaryota</taxon>
        <taxon>Viridiplantae</taxon>
        <taxon>Streptophyta</taxon>
        <taxon>Embryophyta</taxon>
        <taxon>Tracheophyta</taxon>
        <taxon>Spermatophyta</taxon>
        <taxon>Magnoliopsida</taxon>
        <taxon>eudicotyledons</taxon>
        <taxon>Gunneridae</taxon>
        <taxon>Pentapetalae</taxon>
        <taxon>asterids</taxon>
        <taxon>Ericales</taxon>
        <taxon>Actinidiaceae</taxon>
        <taxon>Actinidia</taxon>
    </lineage>
</organism>
<sequence>MYEPFFRHVIPPKTKKFGRVLLPSMCVEGQVSQRDDFRSESFGARFTANLSLARIKGKAETILGDDPESNSISSSMRFKTLGKKRTILAVAPLAITTIPIISLTLAWAVMLPKDIADLTEEGSKEIRNLMAQDASYATATLVQNETTAVRAQRDKVLQDLTELQVMAYGPVYERVFNRGINQVGDNYYEQVAELCPGIYIEGWLACLAELDIPGDNQAWAKTTPTAELPEPPEPYFPLIMPNFNEEEFLNQHAEEGGEKAQASDATMLEGAVVVEEVEEVVAEARELVVEAREVEAEVGEAAT</sequence>
<protein>
    <submittedName>
        <fullName evidence="2">Uncharacterized protein</fullName>
    </submittedName>
</protein>
<name>A0A7J0ELU0_9ERIC</name>
<keyword evidence="1" id="KW-0472">Membrane</keyword>
<dbReference type="AlphaFoldDB" id="A0A7J0ELU0"/>
<gene>
    <name evidence="2" type="ORF">Acr_05g0009990</name>
</gene>
<accession>A0A7J0ELU0</accession>
<evidence type="ECO:0000313" key="3">
    <source>
        <dbReference type="Proteomes" id="UP000585474"/>
    </source>
</evidence>
<proteinExistence type="predicted"/>
<comment type="caution">
    <text evidence="2">The sequence shown here is derived from an EMBL/GenBank/DDBJ whole genome shotgun (WGS) entry which is preliminary data.</text>
</comment>
<keyword evidence="1" id="KW-1133">Transmembrane helix</keyword>
<dbReference type="OrthoDB" id="5980302at2759"/>
<keyword evidence="1" id="KW-0812">Transmembrane</keyword>
<keyword evidence="3" id="KW-1185">Reference proteome</keyword>